<dbReference type="InterPro" id="IPR050832">
    <property type="entry name" value="Bact_Acetyltransf"/>
</dbReference>
<dbReference type="PROSITE" id="PS51186">
    <property type="entry name" value="GNAT"/>
    <property type="match status" value="1"/>
</dbReference>
<dbReference type="GO" id="GO:0016747">
    <property type="term" value="F:acyltransferase activity, transferring groups other than amino-acyl groups"/>
    <property type="evidence" value="ECO:0007669"/>
    <property type="project" value="InterPro"/>
</dbReference>
<dbReference type="Gene3D" id="3.40.630.30">
    <property type="match status" value="1"/>
</dbReference>
<feature type="domain" description="N-acetyltransferase" evidence="3">
    <location>
        <begin position="1"/>
        <end position="129"/>
    </location>
</feature>
<evidence type="ECO:0000256" key="1">
    <source>
        <dbReference type="ARBA" id="ARBA00022679"/>
    </source>
</evidence>
<organism evidence="4 5">
    <name type="scientific">Pseudoxanthomonas wuyuanensis</name>
    <dbReference type="NCBI Taxonomy" id="1073196"/>
    <lineage>
        <taxon>Bacteria</taxon>
        <taxon>Pseudomonadati</taxon>
        <taxon>Pseudomonadota</taxon>
        <taxon>Gammaproteobacteria</taxon>
        <taxon>Lysobacterales</taxon>
        <taxon>Lysobacteraceae</taxon>
        <taxon>Pseudoxanthomonas</taxon>
    </lineage>
</organism>
<dbReference type="InterPro" id="IPR000182">
    <property type="entry name" value="GNAT_dom"/>
</dbReference>
<dbReference type="RefSeq" id="WP_097121039.1">
    <property type="nucleotide sequence ID" value="NZ_OCND01000002.1"/>
</dbReference>
<sequence>MKHLIQPIQLDASAEALLAENDLPVSDLQGNSRIVLFGCISGAQFSGIVGLELYGDVALLRSLAVSKAARGNGLGNALVAHAERHAAQQGVHSLYLLTTTASGFFGNLGYRSAARETAPAAIAATRQFSNLCPSSSAFMVKALGS</sequence>
<name>A0A286D3F5_9GAMM</name>
<dbReference type="OrthoDB" id="5197788at2"/>
<accession>A0A286D3F5</accession>
<keyword evidence="5" id="KW-1185">Reference proteome</keyword>
<evidence type="ECO:0000256" key="2">
    <source>
        <dbReference type="ARBA" id="ARBA00023315"/>
    </source>
</evidence>
<evidence type="ECO:0000259" key="3">
    <source>
        <dbReference type="PROSITE" id="PS51186"/>
    </source>
</evidence>
<reference evidence="4 5" key="1">
    <citation type="submission" date="2017-09" db="EMBL/GenBank/DDBJ databases">
        <authorList>
            <person name="Ehlers B."/>
            <person name="Leendertz F.H."/>
        </authorList>
    </citation>
    <scope>NUCLEOTIDE SEQUENCE [LARGE SCALE GENOMIC DNA]</scope>
    <source>
        <strain evidence="4 5">CGMCC 1.10978</strain>
    </source>
</reference>
<dbReference type="AlphaFoldDB" id="A0A286D3F5"/>
<evidence type="ECO:0000313" key="4">
    <source>
        <dbReference type="EMBL" id="SOD53164.1"/>
    </source>
</evidence>
<gene>
    <name evidence="4" type="ORF">SAMN06296416_102271</name>
</gene>
<dbReference type="InterPro" id="IPR016181">
    <property type="entry name" value="Acyl_CoA_acyltransferase"/>
</dbReference>
<dbReference type="Proteomes" id="UP000219374">
    <property type="component" value="Unassembled WGS sequence"/>
</dbReference>
<proteinExistence type="predicted"/>
<protein>
    <submittedName>
        <fullName evidence="4">Amino-acid N-acetyltransferase</fullName>
    </submittedName>
</protein>
<keyword evidence="2" id="KW-0012">Acyltransferase</keyword>
<dbReference type="SUPFAM" id="SSF55729">
    <property type="entry name" value="Acyl-CoA N-acyltransferases (Nat)"/>
    <property type="match status" value="1"/>
</dbReference>
<dbReference type="Pfam" id="PF00583">
    <property type="entry name" value="Acetyltransf_1"/>
    <property type="match status" value="1"/>
</dbReference>
<dbReference type="EMBL" id="OCND01000002">
    <property type="protein sequence ID" value="SOD53164.1"/>
    <property type="molecule type" value="Genomic_DNA"/>
</dbReference>
<dbReference type="NCBIfam" id="NF040501">
    <property type="entry name" value="resist_ArsN2"/>
    <property type="match status" value="1"/>
</dbReference>
<keyword evidence="1 4" id="KW-0808">Transferase</keyword>
<evidence type="ECO:0000313" key="5">
    <source>
        <dbReference type="Proteomes" id="UP000219374"/>
    </source>
</evidence>
<dbReference type="CDD" id="cd04301">
    <property type="entry name" value="NAT_SF"/>
    <property type="match status" value="1"/>
</dbReference>
<dbReference type="PANTHER" id="PTHR43877">
    <property type="entry name" value="AMINOALKYLPHOSPHONATE N-ACETYLTRANSFERASE-RELATED-RELATED"/>
    <property type="match status" value="1"/>
</dbReference>